<accession>A0A286E7L2</accession>
<reference evidence="2 3" key="1">
    <citation type="submission" date="2017-09" db="EMBL/GenBank/DDBJ databases">
        <authorList>
            <person name="Ehlers B."/>
            <person name="Leendertz F.H."/>
        </authorList>
    </citation>
    <scope>NUCLEOTIDE SEQUENCE [LARGE SCALE GENOMIC DNA]</scope>
    <source>
        <strain evidence="2 3">CGMCC 4.7095</strain>
    </source>
</reference>
<name>A0A286E7L2_9ACTN</name>
<sequence length="97" mass="10159">MVAGDHAVPVRARTTRAPGVEEPRRADPVGADVRLARTPRRMAVPNSARPDAHTPLPLSRAERRPGRVPASPTGSATNPNDVTGLSGTIRLAIENAG</sequence>
<proteinExistence type="predicted"/>
<dbReference type="EMBL" id="OCNE01000027">
    <property type="protein sequence ID" value="SOD66886.1"/>
    <property type="molecule type" value="Genomic_DNA"/>
</dbReference>
<dbReference type="AlphaFoldDB" id="A0A286E7L2"/>
<dbReference type="Proteomes" id="UP000219072">
    <property type="component" value="Unassembled WGS sequence"/>
</dbReference>
<evidence type="ECO:0000313" key="3">
    <source>
        <dbReference type="Proteomes" id="UP000219072"/>
    </source>
</evidence>
<organism evidence="2 3">
    <name type="scientific">Streptomyces zhaozhouensis</name>
    <dbReference type="NCBI Taxonomy" id="1300267"/>
    <lineage>
        <taxon>Bacteria</taxon>
        <taxon>Bacillati</taxon>
        <taxon>Actinomycetota</taxon>
        <taxon>Actinomycetes</taxon>
        <taxon>Kitasatosporales</taxon>
        <taxon>Streptomycetaceae</taxon>
        <taxon>Streptomyces</taxon>
    </lineage>
</organism>
<gene>
    <name evidence="2" type="ORF">SAMN06297387_12767</name>
</gene>
<keyword evidence="3" id="KW-1185">Reference proteome</keyword>
<feature type="compositionally biased region" description="Polar residues" evidence="1">
    <location>
        <begin position="72"/>
        <end position="86"/>
    </location>
</feature>
<evidence type="ECO:0000313" key="2">
    <source>
        <dbReference type="EMBL" id="SOD66886.1"/>
    </source>
</evidence>
<evidence type="ECO:0000256" key="1">
    <source>
        <dbReference type="SAM" id="MobiDB-lite"/>
    </source>
</evidence>
<protein>
    <submittedName>
        <fullName evidence="2">Uncharacterized protein</fullName>
    </submittedName>
</protein>
<feature type="region of interest" description="Disordered" evidence="1">
    <location>
        <begin position="1"/>
        <end position="97"/>
    </location>
</feature>